<name>A0A915DX68_9BILA</name>
<dbReference type="AlphaFoldDB" id="A0A915DX68"/>
<dbReference type="Proteomes" id="UP000887574">
    <property type="component" value="Unplaced"/>
</dbReference>
<dbReference type="WBParaSite" id="jg24620">
    <property type="protein sequence ID" value="jg24620"/>
    <property type="gene ID" value="jg24620"/>
</dbReference>
<protein>
    <submittedName>
        <fullName evidence="2">Uncharacterized protein</fullName>
    </submittedName>
</protein>
<evidence type="ECO:0000313" key="2">
    <source>
        <dbReference type="WBParaSite" id="jg24620"/>
    </source>
</evidence>
<reference evidence="2" key="1">
    <citation type="submission" date="2022-11" db="UniProtKB">
        <authorList>
            <consortium name="WormBaseParasite"/>
        </authorList>
    </citation>
    <scope>IDENTIFICATION</scope>
</reference>
<evidence type="ECO:0000313" key="1">
    <source>
        <dbReference type="Proteomes" id="UP000887574"/>
    </source>
</evidence>
<sequence length="67" mass="7842">MVTYQPTYRCSIPKLPEIGTLIDNNNNCNGVYCWVLKKKRNGREKGQLNIHSVKLFNTNRIDNEEKM</sequence>
<keyword evidence="1" id="KW-1185">Reference proteome</keyword>
<proteinExistence type="predicted"/>
<organism evidence="1 2">
    <name type="scientific">Ditylenchus dipsaci</name>
    <dbReference type="NCBI Taxonomy" id="166011"/>
    <lineage>
        <taxon>Eukaryota</taxon>
        <taxon>Metazoa</taxon>
        <taxon>Ecdysozoa</taxon>
        <taxon>Nematoda</taxon>
        <taxon>Chromadorea</taxon>
        <taxon>Rhabditida</taxon>
        <taxon>Tylenchina</taxon>
        <taxon>Tylenchomorpha</taxon>
        <taxon>Sphaerularioidea</taxon>
        <taxon>Anguinidae</taxon>
        <taxon>Anguininae</taxon>
        <taxon>Ditylenchus</taxon>
    </lineage>
</organism>
<accession>A0A915DX68</accession>